<feature type="region of interest" description="Disordered" evidence="1">
    <location>
        <begin position="464"/>
        <end position="485"/>
    </location>
</feature>
<proteinExistence type="predicted"/>
<dbReference type="InterPro" id="IPR011990">
    <property type="entry name" value="TPR-like_helical_dom_sf"/>
</dbReference>
<sequence>MYKRIPFILLSAIAIAALLPHSAHAGTPTLDEARELYKAGRYEEAAPVFEKELKRKPNDGSLNHWYGVCLYETGEYEASIPYLKKAASRRVLLSNYYLGQAYAAACLFDEAIEAYEMYVTALKKDKREPDSTLMQKITSARLGSRMISGVERVQVIDSLTVDSLSFFEAYRLTPESGRLVSNEELPFDLPQETPVVAFVPQRNDIIFMGYPLTGDNYDLCVSNSLLGGQWSRLQSLSATLNTADNQSFPFMLADGQTLYYAQDGENSLGGYDIFITRFSSEREDYMLPQNIGMPFNSIFNDYMLAIDETMGVGWFVSDRNHIPGKLTVYLFIPNTEKEIYTDEPDERLRRLARISSIKETWREGADYSQLLDAIAQIDSHDAIKPKREFTFVLCNGIIYTRSQDFHNAEALRYYNMARDVAAQLSQAKEQLDKLRRSYAQSSPAEKAKLQPSILALEKKIEQMRNQPSEYEKRARRSELSFRNML</sequence>
<evidence type="ECO:0000256" key="1">
    <source>
        <dbReference type="SAM" id="MobiDB-lite"/>
    </source>
</evidence>
<dbReference type="SUPFAM" id="SSF48452">
    <property type="entry name" value="TPR-like"/>
    <property type="match status" value="1"/>
</dbReference>
<dbReference type="EMBL" id="DXFB01000158">
    <property type="protein sequence ID" value="HIX45784.1"/>
    <property type="molecule type" value="Genomic_DNA"/>
</dbReference>
<feature type="signal peptide" evidence="2">
    <location>
        <begin position="1"/>
        <end position="25"/>
    </location>
</feature>
<dbReference type="Pfam" id="PF13432">
    <property type="entry name" value="TPR_16"/>
    <property type="match status" value="1"/>
</dbReference>
<reference evidence="3" key="2">
    <citation type="submission" date="2021-04" db="EMBL/GenBank/DDBJ databases">
        <authorList>
            <person name="Gilroy R."/>
        </authorList>
    </citation>
    <scope>NUCLEOTIDE SEQUENCE</scope>
    <source>
        <strain evidence="3">ChiHjej12B11-16260</strain>
    </source>
</reference>
<feature type="compositionally biased region" description="Basic and acidic residues" evidence="1">
    <location>
        <begin position="469"/>
        <end position="479"/>
    </location>
</feature>
<protein>
    <submittedName>
        <fullName evidence="3">Tetratricopeptide repeat protein</fullName>
    </submittedName>
</protein>
<dbReference type="Proteomes" id="UP000824246">
    <property type="component" value="Unassembled WGS sequence"/>
</dbReference>
<evidence type="ECO:0000313" key="4">
    <source>
        <dbReference type="Proteomes" id="UP000824246"/>
    </source>
</evidence>
<reference evidence="3" key="1">
    <citation type="journal article" date="2021" name="PeerJ">
        <title>Extensive microbial diversity within the chicken gut microbiome revealed by metagenomics and culture.</title>
        <authorList>
            <person name="Gilroy R."/>
            <person name="Ravi A."/>
            <person name="Getino M."/>
            <person name="Pursley I."/>
            <person name="Horton D.L."/>
            <person name="Alikhan N.F."/>
            <person name="Baker D."/>
            <person name="Gharbi K."/>
            <person name="Hall N."/>
            <person name="Watson M."/>
            <person name="Adriaenssens E.M."/>
            <person name="Foster-Nyarko E."/>
            <person name="Jarju S."/>
            <person name="Secka A."/>
            <person name="Antonio M."/>
            <person name="Oren A."/>
            <person name="Chaudhuri R.R."/>
            <person name="La Ragione R."/>
            <person name="Hildebrand F."/>
            <person name="Pallen M.J."/>
        </authorList>
    </citation>
    <scope>NUCLEOTIDE SEQUENCE</scope>
    <source>
        <strain evidence="3">ChiHjej12B11-16260</strain>
    </source>
</reference>
<keyword evidence="2" id="KW-0732">Signal</keyword>
<comment type="caution">
    <text evidence="3">The sequence shown here is derived from an EMBL/GenBank/DDBJ whole genome shotgun (WGS) entry which is preliminary data.</text>
</comment>
<evidence type="ECO:0000256" key="2">
    <source>
        <dbReference type="SAM" id="SignalP"/>
    </source>
</evidence>
<dbReference type="Gene3D" id="1.25.40.10">
    <property type="entry name" value="Tetratricopeptide repeat domain"/>
    <property type="match status" value="1"/>
</dbReference>
<accession>A0A9D1VRZ3</accession>
<organism evidence="3 4">
    <name type="scientific">Candidatus Barnesiella excrementipullorum</name>
    <dbReference type="NCBI Taxonomy" id="2838479"/>
    <lineage>
        <taxon>Bacteria</taxon>
        <taxon>Pseudomonadati</taxon>
        <taxon>Bacteroidota</taxon>
        <taxon>Bacteroidia</taxon>
        <taxon>Bacteroidales</taxon>
        <taxon>Barnesiellaceae</taxon>
        <taxon>Barnesiella</taxon>
    </lineage>
</organism>
<dbReference type="AlphaFoldDB" id="A0A9D1VRZ3"/>
<evidence type="ECO:0000313" key="3">
    <source>
        <dbReference type="EMBL" id="HIX45784.1"/>
    </source>
</evidence>
<gene>
    <name evidence="3" type="ORF">H9982_06145</name>
</gene>
<feature type="chain" id="PRO_5038693196" evidence="2">
    <location>
        <begin position="26"/>
        <end position="485"/>
    </location>
</feature>
<name>A0A9D1VRZ3_9BACT</name>